<evidence type="ECO:0000313" key="1">
    <source>
        <dbReference type="EMBL" id="KAI3778534.1"/>
    </source>
</evidence>
<reference evidence="2" key="1">
    <citation type="journal article" date="2022" name="Mol. Ecol. Resour.">
        <title>The genomes of chicory, endive, great burdock and yacon provide insights into Asteraceae palaeo-polyploidization history and plant inulin production.</title>
        <authorList>
            <person name="Fan W."/>
            <person name="Wang S."/>
            <person name="Wang H."/>
            <person name="Wang A."/>
            <person name="Jiang F."/>
            <person name="Liu H."/>
            <person name="Zhao H."/>
            <person name="Xu D."/>
            <person name="Zhang Y."/>
        </authorList>
    </citation>
    <scope>NUCLEOTIDE SEQUENCE [LARGE SCALE GENOMIC DNA]</scope>
    <source>
        <strain evidence="2">cv. Punajuju</strain>
    </source>
</reference>
<accession>A0ACB9G543</accession>
<keyword evidence="2" id="KW-1185">Reference proteome</keyword>
<gene>
    <name evidence="1" type="ORF">L2E82_07901</name>
</gene>
<organism evidence="1 2">
    <name type="scientific">Cichorium intybus</name>
    <name type="common">Chicory</name>
    <dbReference type="NCBI Taxonomy" id="13427"/>
    <lineage>
        <taxon>Eukaryota</taxon>
        <taxon>Viridiplantae</taxon>
        <taxon>Streptophyta</taxon>
        <taxon>Embryophyta</taxon>
        <taxon>Tracheophyta</taxon>
        <taxon>Spermatophyta</taxon>
        <taxon>Magnoliopsida</taxon>
        <taxon>eudicotyledons</taxon>
        <taxon>Gunneridae</taxon>
        <taxon>Pentapetalae</taxon>
        <taxon>asterids</taxon>
        <taxon>campanulids</taxon>
        <taxon>Asterales</taxon>
        <taxon>Asteraceae</taxon>
        <taxon>Cichorioideae</taxon>
        <taxon>Cichorieae</taxon>
        <taxon>Cichoriinae</taxon>
        <taxon>Cichorium</taxon>
    </lineage>
</organism>
<sequence length="671" mass="75935">MKQVGLMNFNGQKGGRDTFASEGFDNWSKKGALSTHVGSIDSLHNKAQQKCELLLKKHQSISETIRKQTKLEQTNYEIRLRASIQSCRLLLKDALPFRGHDESENSLTRGLFLDVLSLIRKNNEVIHNVTMENAPKNEKLTSPTIQKDLVKCFAQEVIMSICDEIGKDVFGILVDESSDVSKKEQMAIVLRYVDSRGLVKEIFIGIVHVTNTSSLTLKEAIDTVLTNNNLSMAQVRGQGYDGASNMRGAFNGLKSLILKENKSAHYVHCFAHQLQLVIVAVAKKHDDAKEFFEQLALVVTVVCGSCKRNDMLLEMHKKRVEEEIGQGEIKTGKGLNQEGSLARPGDTRWGSHLRTIISLMKLFPKVVKVLAYIGKEGLSAYNRNQANGILAYFNTLEFVFVLHLMLEILGLTDTLSKHLQRKDQDILEAAMLIKGTKRALLALRKDGFPQLFENVSSFCEKHSIKIVELTEYYVTPRNRTTNKTNQYHFEVEIFNTILDKQIQEYGDRFSEVTTELVECMGALSHCDSFSRFDKSKLLKLSEIYEDDFDDSERVHLSSQLDVYYHSLIHDDKFANLKGISELSRLMVETGKNLSFHLVYRLLKLTLILPVATATVERCFSAMKLVKTDLRNKIGDEFLNGALICTVEKEALMAATDDKIVDRFYKLATRRG</sequence>
<protein>
    <submittedName>
        <fullName evidence="1">Uncharacterized protein</fullName>
    </submittedName>
</protein>
<dbReference type="Proteomes" id="UP001055811">
    <property type="component" value="Linkage Group LG02"/>
</dbReference>
<proteinExistence type="predicted"/>
<evidence type="ECO:0000313" key="2">
    <source>
        <dbReference type="Proteomes" id="UP001055811"/>
    </source>
</evidence>
<dbReference type="EMBL" id="CM042010">
    <property type="protein sequence ID" value="KAI3778534.1"/>
    <property type="molecule type" value="Genomic_DNA"/>
</dbReference>
<name>A0ACB9G543_CICIN</name>
<comment type="caution">
    <text evidence="1">The sequence shown here is derived from an EMBL/GenBank/DDBJ whole genome shotgun (WGS) entry which is preliminary data.</text>
</comment>
<reference evidence="1 2" key="2">
    <citation type="journal article" date="2022" name="Mol. Ecol. Resour.">
        <title>The genomes of chicory, endive, great burdock and yacon provide insights into Asteraceae paleo-polyploidization history and plant inulin production.</title>
        <authorList>
            <person name="Fan W."/>
            <person name="Wang S."/>
            <person name="Wang H."/>
            <person name="Wang A."/>
            <person name="Jiang F."/>
            <person name="Liu H."/>
            <person name="Zhao H."/>
            <person name="Xu D."/>
            <person name="Zhang Y."/>
        </authorList>
    </citation>
    <scope>NUCLEOTIDE SEQUENCE [LARGE SCALE GENOMIC DNA]</scope>
    <source>
        <strain evidence="2">cv. Punajuju</strain>
        <tissue evidence="1">Leaves</tissue>
    </source>
</reference>